<gene>
    <name evidence="9" type="primary">LOC101863391</name>
</gene>
<dbReference type="PROSITE" id="PS50850">
    <property type="entry name" value="MFS"/>
    <property type="match status" value="1"/>
</dbReference>
<proteinExistence type="predicted"/>
<dbReference type="InterPro" id="IPR020846">
    <property type="entry name" value="MFS_dom"/>
</dbReference>
<keyword evidence="3 6" id="KW-1133">Transmembrane helix</keyword>
<organism evidence="8 9">
    <name type="scientific">Aplysia californica</name>
    <name type="common">California sea hare</name>
    <dbReference type="NCBI Taxonomy" id="6500"/>
    <lineage>
        <taxon>Eukaryota</taxon>
        <taxon>Metazoa</taxon>
        <taxon>Spiralia</taxon>
        <taxon>Lophotrochozoa</taxon>
        <taxon>Mollusca</taxon>
        <taxon>Gastropoda</taxon>
        <taxon>Heterobranchia</taxon>
        <taxon>Euthyneura</taxon>
        <taxon>Tectipleura</taxon>
        <taxon>Aplysiida</taxon>
        <taxon>Aplysioidea</taxon>
        <taxon>Aplysiidae</taxon>
        <taxon>Aplysia</taxon>
    </lineage>
</organism>
<dbReference type="PANTHER" id="PTHR11662:SF455">
    <property type="entry name" value="GH23975P"/>
    <property type="match status" value="1"/>
</dbReference>
<dbReference type="RefSeq" id="XP_012945000.1">
    <property type="nucleotide sequence ID" value="XM_013089546.2"/>
</dbReference>
<dbReference type="CDD" id="cd17318">
    <property type="entry name" value="MFS_SLC17"/>
    <property type="match status" value="1"/>
</dbReference>
<feature type="transmembrane region" description="Helical" evidence="6">
    <location>
        <begin position="367"/>
        <end position="390"/>
    </location>
</feature>
<evidence type="ECO:0000256" key="6">
    <source>
        <dbReference type="SAM" id="Phobius"/>
    </source>
</evidence>
<evidence type="ECO:0000313" key="9">
    <source>
        <dbReference type="RefSeq" id="XP_012945000.1"/>
    </source>
</evidence>
<feature type="transmembrane region" description="Helical" evidence="6">
    <location>
        <begin position="230"/>
        <end position="251"/>
    </location>
</feature>
<feature type="transmembrane region" description="Helical" evidence="6">
    <location>
        <begin position="57"/>
        <end position="83"/>
    </location>
</feature>
<dbReference type="SUPFAM" id="SSF103473">
    <property type="entry name" value="MFS general substrate transporter"/>
    <property type="match status" value="1"/>
</dbReference>
<feature type="transmembrane region" description="Helical" evidence="6">
    <location>
        <begin position="396"/>
        <end position="417"/>
    </location>
</feature>
<reference evidence="9" key="1">
    <citation type="submission" date="2025-08" db="UniProtKB">
        <authorList>
            <consortium name="RefSeq"/>
        </authorList>
    </citation>
    <scope>IDENTIFICATION</scope>
</reference>
<keyword evidence="8" id="KW-1185">Reference proteome</keyword>
<keyword evidence="2 6" id="KW-0812">Transmembrane</keyword>
<evidence type="ECO:0000313" key="8">
    <source>
        <dbReference type="Proteomes" id="UP000694888"/>
    </source>
</evidence>
<feature type="transmembrane region" description="Helical" evidence="6">
    <location>
        <begin position="429"/>
        <end position="452"/>
    </location>
</feature>
<name>A0ABM1ACC4_APLCA</name>
<feature type="domain" description="Major facilitator superfamily (MFS) profile" evidence="7">
    <location>
        <begin position="55"/>
        <end position="488"/>
    </location>
</feature>
<feature type="transmembrane region" description="Helical" evidence="6">
    <location>
        <begin position="166"/>
        <end position="189"/>
    </location>
</feature>
<feature type="region of interest" description="Disordered" evidence="5">
    <location>
        <begin position="1"/>
        <end position="41"/>
    </location>
</feature>
<evidence type="ECO:0000256" key="3">
    <source>
        <dbReference type="ARBA" id="ARBA00022989"/>
    </source>
</evidence>
<dbReference type="InterPro" id="IPR050382">
    <property type="entry name" value="MFS_Na/Anion_cotransporter"/>
</dbReference>
<feature type="compositionally biased region" description="Low complexity" evidence="5">
    <location>
        <begin position="1"/>
        <end position="14"/>
    </location>
</feature>
<feature type="transmembrane region" description="Helical" evidence="6">
    <location>
        <begin position="464"/>
        <end position="483"/>
    </location>
</feature>
<dbReference type="Proteomes" id="UP000694888">
    <property type="component" value="Unplaced"/>
</dbReference>
<feature type="transmembrane region" description="Helical" evidence="6">
    <location>
        <begin position="201"/>
        <end position="224"/>
    </location>
</feature>
<evidence type="ECO:0000256" key="4">
    <source>
        <dbReference type="ARBA" id="ARBA00023136"/>
    </source>
</evidence>
<dbReference type="PANTHER" id="PTHR11662">
    <property type="entry name" value="SOLUTE CARRIER FAMILY 17"/>
    <property type="match status" value="1"/>
</dbReference>
<feature type="transmembrane region" description="Helical" evidence="6">
    <location>
        <begin position="335"/>
        <end position="355"/>
    </location>
</feature>
<feature type="transmembrane region" description="Helical" evidence="6">
    <location>
        <begin position="140"/>
        <end position="160"/>
    </location>
</feature>
<dbReference type="Pfam" id="PF07690">
    <property type="entry name" value="MFS_1"/>
    <property type="match status" value="1"/>
</dbReference>
<sequence length="509" mass="55523">MASASEQQPLSSSSTAELYSHEVPSGSDPVFSHESSDVTGKSFNRDKTPWYIPPKRYVIALMTFLGFANLYALRVNLSVAIVAMTTNHSTYINGTLHTVSGPEFNWDQRLRGHILASFFYGYIFTQLPGGFLSNRYGGKYLFGVGVLVTALLTLLTPVFATWSYKVLIACRILEGLFEGVTYPAIHAIWSKWAPPAERTKLATFGFSGSYFGTVVSMVLSGALAESAAGWQSIFYVFGSIAIIWFLLWCIVVTESPAGHPGISTAELDYIQNSIGYTDEQTKRVHPPLLQIVRSAPVWAIAVAHFVENWGFYTWLTQLPTFMTHVLKFHMDQGGFLSALPYLVMGIVVFMGGYFADALRSQFGVPTIIVRKVFTCGAFALQAVFMVAAGYLMSRAAAVACLTVAVGIGGFAWAGFSVNHLDIAPQFASILMGLSNTFATLPGIVSPLLTSVIVVHEESSADWQIVFYLAACIYGIGGIVYGLLASGETQIWAQVPLGYRSYMDDPEEGQ</sequence>
<feature type="transmembrane region" description="Helical" evidence="6">
    <location>
        <begin position="114"/>
        <end position="133"/>
    </location>
</feature>
<dbReference type="Gene3D" id="1.20.1250.20">
    <property type="entry name" value="MFS general substrate transporter like domains"/>
    <property type="match status" value="2"/>
</dbReference>
<evidence type="ECO:0000256" key="5">
    <source>
        <dbReference type="SAM" id="MobiDB-lite"/>
    </source>
</evidence>
<evidence type="ECO:0000256" key="1">
    <source>
        <dbReference type="ARBA" id="ARBA00004141"/>
    </source>
</evidence>
<dbReference type="GeneID" id="101863391"/>
<comment type="subcellular location">
    <subcellularLocation>
        <location evidence="1">Membrane</location>
        <topology evidence="1">Multi-pass membrane protein</topology>
    </subcellularLocation>
</comment>
<keyword evidence="4 6" id="KW-0472">Membrane</keyword>
<accession>A0ABM1ACC4</accession>
<protein>
    <submittedName>
        <fullName evidence="9">Sialin</fullName>
    </submittedName>
</protein>
<evidence type="ECO:0000259" key="7">
    <source>
        <dbReference type="PROSITE" id="PS50850"/>
    </source>
</evidence>
<feature type="transmembrane region" description="Helical" evidence="6">
    <location>
        <begin position="295"/>
        <end position="315"/>
    </location>
</feature>
<dbReference type="InterPro" id="IPR036259">
    <property type="entry name" value="MFS_trans_sf"/>
</dbReference>
<dbReference type="InterPro" id="IPR011701">
    <property type="entry name" value="MFS"/>
</dbReference>
<evidence type="ECO:0000256" key="2">
    <source>
        <dbReference type="ARBA" id="ARBA00022692"/>
    </source>
</evidence>